<reference evidence="1" key="1">
    <citation type="journal article" date="2017" name="Nature">
        <title>The sunflower genome provides insights into oil metabolism, flowering and Asterid evolution.</title>
        <authorList>
            <person name="Badouin H."/>
            <person name="Gouzy J."/>
            <person name="Grassa C.J."/>
            <person name="Murat F."/>
            <person name="Staton S.E."/>
            <person name="Cottret L."/>
            <person name="Lelandais-Briere C."/>
            <person name="Owens G.L."/>
            <person name="Carrere S."/>
            <person name="Mayjonade B."/>
            <person name="Legrand L."/>
            <person name="Gill N."/>
            <person name="Kane N.C."/>
            <person name="Bowers J.E."/>
            <person name="Hubner S."/>
            <person name="Bellec A."/>
            <person name="Berard A."/>
            <person name="Berges H."/>
            <person name="Blanchet N."/>
            <person name="Boniface M.C."/>
            <person name="Brunel D."/>
            <person name="Catrice O."/>
            <person name="Chaidir N."/>
            <person name="Claudel C."/>
            <person name="Donnadieu C."/>
            <person name="Faraut T."/>
            <person name="Fievet G."/>
            <person name="Helmstetter N."/>
            <person name="King M."/>
            <person name="Knapp S.J."/>
            <person name="Lai Z."/>
            <person name="Le Paslier M.C."/>
            <person name="Lippi Y."/>
            <person name="Lorenzon L."/>
            <person name="Mandel J.R."/>
            <person name="Marage G."/>
            <person name="Marchand G."/>
            <person name="Marquand E."/>
            <person name="Bret-Mestries E."/>
            <person name="Morien E."/>
            <person name="Nambeesan S."/>
            <person name="Nguyen T."/>
            <person name="Pegot-Espagnet P."/>
            <person name="Pouilly N."/>
            <person name="Raftis F."/>
            <person name="Sallet E."/>
            <person name="Schiex T."/>
            <person name="Thomas J."/>
            <person name="Vandecasteele C."/>
            <person name="Vares D."/>
            <person name="Vear F."/>
            <person name="Vautrin S."/>
            <person name="Crespi M."/>
            <person name="Mangin B."/>
            <person name="Burke J.M."/>
            <person name="Salse J."/>
            <person name="Munos S."/>
            <person name="Vincourt P."/>
            <person name="Rieseberg L.H."/>
            <person name="Langlade N.B."/>
        </authorList>
    </citation>
    <scope>NUCLEOTIDE SEQUENCE</scope>
    <source>
        <tissue evidence="1">Leaves</tissue>
    </source>
</reference>
<dbReference type="InterPro" id="IPR006740">
    <property type="entry name" value="DUF604"/>
</dbReference>
<dbReference type="Gramene" id="mRNA:HanXRQr2_Chr10g0437231">
    <property type="protein sequence ID" value="mRNA:HanXRQr2_Chr10g0437231"/>
    <property type="gene ID" value="HanXRQr2_Chr10g0437231"/>
</dbReference>
<gene>
    <name evidence="1" type="ORF">HanXRQr2_Chr10g0437231</name>
</gene>
<evidence type="ECO:0000313" key="1">
    <source>
        <dbReference type="EMBL" id="KAF5786143.1"/>
    </source>
</evidence>
<reference evidence="1" key="2">
    <citation type="submission" date="2020-06" db="EMBL/GenBank/DDBJ databases">
        <title>Helianthus annuus Genome sequencing and assembly Release 2.</title>
        <authorList>
            <person name="Gouzy J."/>
            <person name="Langlade N."/>
            <person name="Munos S."/>
        </authorList>
    </citation>
    <scope>NUCLEOTIDE SEQUENCE</scope>
    <source>
        <tissue evidence="1">Leaves</tissue>
    </source>
</reference>
<dbReference type="Proteomes" id="UP000215914">
    <property type="component" value="Unassembled WGS sequence"/>
</dbReference>
<dbReference type="EMBL" id="MNCJ02000325">
    <property type="protein sequence ID" value="KAF5786143.1"/>
    <property type="molecule type" value="Genomic_DNA"/>
</dbReference>
<sequence>MSPLVSLHHPDRIDPIFPSMTQTNALRHLYEAANIDPHRILQQTVCYDRWYSWTVSVSWGYAIEVFGVHVLLPDVLRIPVTFQPWLKNRVFNTFFNFDMRRHHHEPCRRPVVFHLDSVHLKEDRITSVYRVMEERNCTFGMSSPRRIQEITVYSQKLNLELKQLQSPRRQCCDILPSSSYKLMEINIRSCHEEELIHKKP</sequence>
<evidence type="ECO:0000313" key="2">
    <source>
        <dbReference type="Proteomes" id="UP000215914"/>
    </source>
</evidence>
<organism evidence="1 2">
    <name type="scientific">Helianthus annuus</name>
    <name type="common">Common sunflower</name>
    <dbReference type="NCBI Taxonomy" id="4232"/>
    <lineage>
        <taxon>Eukaryota</taxon>
        <taxon>Viridiplantae</taxon>
        <taxon>Streptophyta</taxon>
        <taxon>Embryophyta</taxon>
        <taxon>Tracheophyta</taxon>
        <taxon>Spermatophyta</taxon>
        <taxon>Magnoliopsida</taxon>
        <taxon>eudicotyledons</taxon>
        <taxon>Gunneridae</taxon>
        <taxon>Pentapetalae</taxon>
        <taxon>asterids</taxon>
        <taxon>campanulids</taxon>
        <taxon>Asterales</taxon>
        <taxon>Asteraceae</taxon>
        <taxon>Asteroideae</taxon>
        <taxon>Heliantheae alliance</taxon>
        <taxon>Heliantheae</taxon>
        <taxon>Helianthus</taxon>
    </lineage>
</organism>
<keyword evidence="2" id="KW-1185">Reference proteome</keyword>
<name>A0A9K3N4F8_HELAN</name>
<dbReference type="Pfam" id="PF04646">
    <property type="entry name" value="DUF604"/>
    <property type="match status" value="1"/>
</dbReference>
<accession>A0A9K3N4F8</accession>
<protein>
    <submittedName>
        <fullName evidence="1">Uncharacterized protein</fullName>
    </submittedName>
</protein>
<proteinExistence type="predicted"/>
<dbReference type="AlphaFoldDB" id="A0A9K3N4F8"/>
<dbReference type="PANTHER" id="PTHR10811">
    <property type="entry name" value="FRINGE-RELATED"/>
    <property type="match status" value="1"/>
</dbReference>
<comment type="caution">
    <text evidence="1">The sequence shown here is derived from an EMBL/GenBank/DDBJ whole genome shotgun (WGS) entry which is preliminary data.</text>
</comment>